<reference evidence="3" key="1">
    <citation type="submission" date="2022-11" db="UniProtKB">
        <authorList>
            <consortium name="WormBaseParasite"/>
        </authorList>
    </citation>
    <scope>IDENTIFICATION</scope>
</reference>
<feature type="transmembrane region" description="Helical" evidence="1">
    <location>
        <begin position="74"/>
        <end position="93"/>
    </location>
</feature>
<evidence type="ECO:0000313" key="3">
    <source>
        <dbReference type="WBParaSite" id="jg12175"/>
    </source>
</evidence>
<dbReference type="Proteomes" id="UP000887574">
    <property type="component" value="Unplaced"/>
</dbReference>
<keyword evidence="2" id="KW-1185">Reference proteome</keyword>
<proteinExistence type="predicted"/>
<feature type="transmembrane region" description="Helical" evidence="1">
    <location>
        <begin position="42"/>
        <end position="67"/>
    </location>
</feature>
<protein>
    <submittedName>
        <fullName evidence="3">Uncharacterized protein</fullName>
    </submittedName>
</protein>
<organism evidence="2 3">
    <name type="scientific">Ditylenchus dipsaci</name>
    <dbReference type="NCBI Taxonomy" id="166011"/>
    <lineage>
        <taxon>Eukaryota</taxon>
        <taxon>Metazoa</taxon>
        <taxon>Ecdysozoa</taxon>
        <taxon>Nematoda</taxon>
        <taxon>Chromadorea</taxon>
        <taxon>Rhabditida</taxon>
        <taxon>Tylenchina</taxon>
        <taxon>Tylenchomorpha</taxon>
        <taxon>Sphaerularioidea</taxon>
        <taxon>Anguinidae</taxon>
        <taxon>Anguininae</taxon>
        <taxon>Ditylenchus</taxon>
    </lineage>
</organism>
<dbReference type="WBParaSite" id="jg12175">
    <property type="protein sequence ID" value="jg12175"/>
    <property type="gene ID" value="jg12175"/>
</dbReference>
<accession>A0A915CTV2</accession>
<keyword evidence="1" id="KW-1133">Transmembrane helix</keyword>
<keyword evidence="1" id="KW-0472">Membrane</keyword>
<name>A0A915CTV2_9BILA</name>
<dbReference type="AlphaFoldDB" id="A0A915CTV2"/>
<evidence type="ECO:0000256" key="1">
    <source>
        <dbReference type="SAM" id="Phobius"/>
    </source>
</evidence>
<keyword evidence="1" id="KW-0812">Transmembrane</keyword>
<sequence>MCQSINSSHQSSLKQKFVAVKHSKSSKAAHTVDLWTQVELNMISGAAAVIECSLLLVSTITALFSILNPKVKGVFYYVLVLLPISMLLPAPMIRFNNVGGVRCS</sequence>
<evidence type="ECO:0000313" key="2">
    <source>
        <dbReference type="Proteomes" id="UP000887574"/>
    </source>
</evidence>